<reference evidence="2 3" key="1">
    <citation type="submission" date="2018-05" db="EMBL/GenBank/DDBJ databases">
        <title>The Hungate 1000. A catalogue of reference genomes from the rumen microbiome.</title>
        <authorList>
            <person name="Kelly W."/>
        </authorList>
    </citation>
    <scope>NUCLEOTIDE SEQUENCE [LARGE SCALE GENOMIC DNA]</scope>
    <source>
        <strain evidence="2 3">SAb67</strain>
    </source>
</reference>
<keyword evidence="1" id="KW-1133">Transmembrane helix</keyword>
<evidence type="ECO:0000256" key="1">
    <source>
        <dbReference type="SAM" id="Phobius"/>
    </source>
</evidence>
<comment type="caution">
    <text evidence="2">The sequence shown here is derived from an EMBL/GenBank/DDBJ whole genome shotgun (WGS) entry which is preliminary data.</text>
</comment>
<keyword evidence="1" id="KW-0472">Membrane</keyword>
<name>A0A315XWI7_RUMFL</name>
<dbReference type="EMBL" id="QGDI01000009">
    <property type="protein sequence ID" value="PWJ11584.1"/>
    <property type="molecule type" value="Genomic_DNA"/>
</dbReference>
<proteinExistence type="predicted"/>
<dbReference type="OrthoDB" id="9892068at2"/>
<feature type="transmembrane region" description="Helical" evidence="1">
    <location>
        <begin position="35"/>
        <end position="52"/>
    </location>
</feature>
<keyword evidence="1" id="KW-0812">Transmembrane</keyword>
<accession>A0A315XWI7</accession>
<gene>
    <name evidence="2" type="ORF">IE37_02347</name>
</gene>
<evidence type="ECO:0000313" key="3">
    <source>
        <dbReference type="Proteomes" id="UP000245720"/>
    </source>
</evidence>
<protein>
    <submittedName>
        <fullName evidence="2">Uncharacterized protein</fullName>
    </submittedName>
</protein>
<sequence>MLISLIITAAIVLLWIILAYISERFEITSAFRDGIIAFIGMAGMCIIVWILIKWEILDKIDSCCTDIGRMG</sequence>
<dbReference type="AlphaFoldDB" id="A0A315XWI7"/>
<evidence type="ECO:0000313" key="2">
    <source>
        <dbReference type="EMBL" id="PWJ11584.1"/>
    </source>
</evidence>
<dbReference type="RefSeq" id="WP_109727087.1">
    <property type="nucleotide sequence ID" value="NZ_QGDI01000009.1"/>
</dbReference>
<organism evidence="2 3">
    <name type="scientific">Ruminococcus flavefaciens</name>
    <dbReference type="NCBI Taxonomy" id="1265"/>
    <lineage>
        <taxon>Bacteria</taxon>
        <taxon>Bacillati</taxon>
        <taxon>Bacillota</taxon>
        <taxon>Clostridia</taxon>
        <taxon>Eubacteriales</taxon>
        <taxon>Oscillospiraceae</taxon>
        <taxon>Ruminococcus</taxon>
    </lineage>
</organism>
<dbReference type="Proteomes" id="UP000245720">
    <property type="component" value="Unassembled WGS sequence"/>
</dbReference>